<dbReference type="InParanoid" id="A0A1Y2E7C4"/>
<reference evidence="1 2" key="1">
    <citation type="submission" date="2016-07" db="EMBL/GenBank/DDBJ databases">
        <title>Pervasive Adenine N6-methylation of Active Genes in Fungi.</title>
        <authorList>
            <consortium name="DOE Joint Genome Institute"/>
            <person name="Mondo S.J."/>
            <person name="Dannebaum R.O."/>
            <person name="Kuo R.C."/>
            <person name="Labutti K."/>
            <person name="Haridas S."/>
            <person name="Kuo A."/>
            <person name="Salamov A."/>
            <person name="Ahrendt S.R."/>
            <person name="Lipzen A."/>
            <person name="Sullivan W."/>
            <person name="Andreopoulos W.B."/>
            <person name="Clum A."/>
            <person name="Lindquist E."/>
            <person name="Daum C."/>
            <person name="Ramamoorthy G.K."/>
            <person name="Gryganskyi A."/>
            <person name="Culley D."/>
            <person name="Magnuson J.K."/>
            <person name="James T.Y."/>
            <person name="O'Malley M.A."/>
            <person name="Stajich J.E."/>
            <person name="Spatafora J.W."/>
            <person name="Visel A."/>
            <person name="Grigoriev I.V."/>
        </authorList>
    </citation>
    <scope>NUCLEOTIDE SEQUENCE [LARGE SCALE GENOMIC DNA]</scope>
    <source>
        <strain evidence="1 2">CBS 129021</strain>
    </source>
</reference>
<proteinExistence type="predicted"/>
<dbReference type="RefSeq" id="XP_040717848.1">
    <property type="nucleotide sequence ID" value="XM_040853730.1"/>
</dbReference>
<dbReference type="AlphaFoldDB" id="A0A1Y2E7C4"/>
<comment type="caution">
    <text evidence="1">The sequence shown here is derived from an EMBL/GenBank/DDBJ whole genome shotgun (WGS) entry which is preliminary data.</text>
</comment>
<dbReference type="EMBL" id="MCFJ01000004">
    <property type="protein sequence ID" value="ORY67224.1"/>
    <property type="molecule type" value="Genomic_DNA"/>
</dbReference>
<gene>
    <name evidence="1" type="ORF">BCR38DRAFT_153132</name>
</gene>
<sequence length="163" mass="18144">MSGCGIAVVVVNQTSTSALKCAPDAEHLGVLIAAHRRSKYAVKWTPIMPVAMEKLQTIPSILRDESRMASTTAHCQSQLVPLDLFTTRIAQLSTERSLSGPRRSTPLKIQTSTSKTEYQMTGLKCHLKDGKRHTTTFRRLHLHSIAGRLVQHSCQGWCKRNHD</sequence>
<accession>A0A1Y2E7C4</accession>
<protein>
    <submittedName>
        <fullName evidence="1">Uncharacterized protein</fullName>
    </submittedName>
</protein>
<dbReference type="Proteomes" id="UP000193689">
    <property type="component" value="Unassembled WGS sequence"/>
</dbReference>
<organism evidence="1 2">
    <name type="scientific">Pseudomassariella vexata</name>
    <dbReference type="NCBI Taxonomy" id="1141098"/>
    <lineage>
        <taxon>Eukaryota</taxon>
        <taxon>Fungi</taxon>
        <taxon>Dikarya</taxon>
        <taxon>Ascomycota</taxon>
        <taxon>Pezizomycotina</taxon>
        <taxon>Sordariomycetes</taxon>
        <taxon>Xylariomycetidae</taxon>
        <taxon>Amphisphaeriales</taxon>
        <taxon>Pseudomassariaceae</taxon>
        <taxon>Pseudomassariella</taxon>
    </lineage>
</organism>
<evidence type="ECO:0000313" key="2">
    <source>
        <dbReference type="Proteomes" id="UP000193689"/>
    </source>
</evidence>
<name>A0A1Y2E7C4_9PEZI</name>
<evidence type="ECO:0000313" key="1">
    <source>
        <dbReference type="EMBL" id="ORY67224.1"/>
    </source>
</evidence>
<keyword evidence="2" id="KW-1185">Reference proteome</keyword>
<dbReference type="GeneID" id="63769942"/>